<keyword evidence="2" id="KW-1185">Reference proteome</keyword>
<organism evidence="1 2">
    <name type="scientific">Geodia barretti</name>
    <name type="common">Barrett's horny sponge</name>
    <dbReference type="NCBI Taxonomy" id="519541"/>
    <lineage>
        <taxon>Eukaryota</taxon>
        <taxon>Metazoa</taxon>
        <taxon>Porifera</taxon>
        <taxon>Demospongiae</taxon>
        <taxon>Heteroscleromorpha</taxon>
        <taxon>Tetractinellida</taxon>
        <taxon>Astrophorina</taxon>
        <taxon>Geodiidae</taxon>
        <taxon>Geodia</taxon>
    </lineage>
</organism>
<dbReference type="AlphaFoldDB" id="A0AA35S8P8"/>
<dbReference type="EMBL" id="CASHTH010002161">
    <property type="protein sequence ID" value="CAI8025543.1"/>
    <property type="molecule type" value="Genomic_DNA"/>
</dbReference>
<accession>A0AA35S8P8</accession>
<name>A0AA35S8P8_GEOBA</name>
<feature type="non-terminal residue" evidence="1">
    <location>
        <position position="1"/>
    </location>
</feature>
<evidence type="ECO:0000313" key="2">
    <source>
        <dbReference type="Proteomes" id="UP001174909"/>
    </source>
</evidence>
<proteinExistence type="predicted"/>
<dbReference type="Proteomes" id="UP001174909">
    <property type="component" value="Unassembled WGS sequence"/>
</dbReference>
<sequence>AEVCFGLSWTTISRRLSDLCDEITSDKLVGFSLQRRIAYLSPCPRRTSRSLPAMATEVTPETPPSAPSFTLEQLVDRGVDLTQPPFGTSAASGDGENGASGYAGEILEHLRGRVVFSGYQGRFCLQGCRARGLSVGARPACWLGTVLPVPPGAMLPPLPVFPLGTVPPTL</sequence>
<gene>
    <name evidence="1" type="ORF">GBAR_LOCUS14744</name>
</gene>
<protein>
    <submittedName>
        <fullName evidence="1">Uncharacterized protein</fullName>
    </submittedName>
</protein>
<evidence type="ECO:0000313" key="1">
    <source>
        <dbReference type="EMBL" id="CAI8025543.1"/>
    </source>
</evidence>
<reference evidence="1" key="1">
    <citation type="submission" date="2023-03" db="EMBL/GenBank/DDBJ databases">
        <authorList>
            <person name="Steffen K."/>
            <person name="Cardenas P."/>
        </authorList>
    </citation>
    <scope>NUCLEOTIDE SEQUENCE</scope>
</reference>
<comment type="caution">
    <text evidence="1">The sequence shown here is derived from an EMBL/GenBank/DDBJ whole genome shotgun (WGS) entry which is preliminary data.</text>
</comment>